<proteinExistence type="predicted"/>
<name>A0A9P0MMW5_NEZVI</name>
<evidence type="ECO:0000313" key="2">
    <source>
        <dbReference type="EMBL" id="CAH1396567.1"/>
    </source>
</evidence>
<dbReference type="AlphaFoldDB" id="A0A9P0MMW5"/>
<keyword evidence="3" id="KW-1185">Reference proteome</keyword>
<dbReference type="EMBL" id="OV725079">
    <property type="protein sequence ID" value="CAH1396567.1"/>
    <property type="molecule type" value="Genomic_DNA"/>
</dbReference>
<protein>
    <recommendedName>
        <fullName evidence="4">Neuropeptide</fullName>
    </recommendedName>
</protein>
<feature type="chain" id="PRO_5040336675" description="Neuropeptide" evidence="1">
    <location>
        <begin position="16"/>
        <end position="68"/>
    </location>
</feature>
<dbReference type="OrthoDB" id="10463659at2759"/>
<evidence type="ECO:0000256" key="1">
    <source>
        <dbReference type="SAM" id="SignalP"/>
    </source>
</evidence>
<gene>
    <name evidence="2" type="ORF">NEZAVI_LOCUS6612</name>
</gene>
<keyword evidence="1" id="KW-0732">Signal</keyword>
<accession>A0A9P0MMW5</accession>
<sequence>MHLLLIYLLYSGGAGHNELQIETTASPSTTPRGLAVSSGWSNFTVQAGTKFTLHCYYQPHDENTSVSL</sequence>
<feature type="signal peptide" evidence="1">
    <location>
        <begin position="1"/>
        <end position="15"/>
    </location>
</feature>
<reference evidence="2" key="1">
    <citation type="submission" date="2022-01" db="EMBL/GenBank/DDBJ databases">
        <authorList>
            <person name="King R."/>
        </authorList>
    </citation>
    <scope>NUCLEOTIDE SEQUENCE</scope>
</reference>
<evidence type="ECO:0000313" key="3">
    <source>
        <dbReference type="Proteomes" id="UP001152798"/>
    </source>
</evidence>
<organism evidence="2 3">
    <name type="scientific">Nezara viridula</name>
    <name type="common">Southern green stink bug</name>
    <name type="synonym">Cimex viridulus</name>
    <dbReference type="NCBI Taxonomy" id="85310"/>
    <lineage>
        <taxon>Eukaryota</taxon>
        <taxon>Metazoa</taxon>
        <taxon>Ecdysozoa</taxon>
        <taxon>Arthropoda</taxon>
        <taxon>Hexapoda</taxon>
        <taxon>Insecta</taxon>
        <taxon>Pterygota</taxon>
        <taxon>Neoptera</taxon>
        <taxon>Paraneoptera</taxon>
        <taxon>Hemiptera</taxon>
        <taxon>Heteroptera</taxon>
        <taxon>Panheteroptera</taxon>
        <taxon>Pentatomomorpha</taxon>
        <taxon>Pentatomoidea</taxon>
        <taxon>Pentatomidae</taxon>
        <taxon>Pentatominae</taxon>
        <taxon>Nezara</taxon>
    </lineage>
</organism>
<dbReference type="Proteomes" id="UP001152798">
    <property type="component" value="Chromosome 3"/>
</dbReference>
<evidence type="ECO:0008006" key="4">
    <source>
        <dbReference type="Google" id="ProtNLM"/>
    </source>
</evidence>